<dbReference type="EMBL" id="BAABHF010000060">
    <property type="protein sequence ID" value="GAA4518416.1"/>
    <property type="molecule type" value="Genomic_DNA"/>
</dbReference>
<dbReference type="Pfam" id="PF02838">
    <property type="entry name" value="Glyco_hydro_20b"/>
    <property type="match status" value="1"/>
</dbReference>
<keyword evidence="2 3" id="KW-0326">Glycosidase</keyword>
<dbReference type="InterPro" id="IPR051822">
    <property type="entry name" value="Glycosyl_Hydrolase_84"/>
</dbReference>
<dbReference type="Pfam" id="PF07555">
    <property type="entry name" value="NAGidase"/>
    <property type="match status" value="1"/>
</dbReference>
<dbReference type="InterPro" id="IPR000421">
    <property type="entry name" value="FA58C"/>
</dbReference>
<comment type="caution">
    <text evidence="7">The sequence shown here is derived from an EMBL/GenBank/DDBJ whole genome shotgun (WGS) entry which is preliminary data.</text>
</comment>
<dbReference type="InterPro" id="IPR029018">
    <property type="entry name" value="Hex-like_dom2"/>
</dbReference>
<dbReference type="Gene3D" id="3.30.379.10">
    <property type="entry name" value="Chitobiase/beta-hexosaminidase domain 2-like"/>
    <property type="match status" value="1"/>
</dbReference>
<feature type="domain" description="F5/8 type C" evidence="5">
    <location>
        <begin position="619"/>
        <end position="763"/>
    </location>
</feature>
<dbReference type="Gene3D" id="2.60.120.260">
    <property type="entry name" value="Galactose-binding domain-like"/>
    <property type="match status" value="1"/>
</dbReference>
<comment type="similarity">
    <text evidence="3">Belongs to the glycosyl hydrolase 84 family.</text>
</comment>
<organism evidence="7 8">
    <name type="scientific">Actinoallomurus oryzae</name>
    <dbReference type="NCBI Taxonomy" id="502180"/>
    <lineage>
        <taxon>Bacteria</taxon>
        <taxon>Bacillati</taxon>
        <taxon>Actinomycetota</taxon>
        <taxon>Actinomycetes</taxon>
        <taxon>Streptosporangiales</taxon>
        <taxon>Thermomonosporaceae</taxon>
        <taxon>Actinoallomurus</taxon>
    </lineage>
</organism>
<dbReference type="PANTHER" id="PTHR13170">
    <property type="entry name" value="O-GLCNACASE"/>
    <property type="match status" value="1"/>
</dbReference>
<dbReference type="Pfam" id="PF00754">
    <property type="entry name" value="F5_F8_type_C"/>
    <property type="match status" value="1"/>
</dbReference>
<proteinExistence type="inferred from homology"/>
<dbReference type="Gene3D" id="1.20.58.460">
    <property type="entry name" value="Hyaluronidase post-catalytic domain-like"/>
    <property type="match status" value="1"/>
</dbReference>
<evidence type="ECO:0000256" key="3">
    <source>
        <dbReference type="PROSITE-ProRule" id="PRU01353"/>
    </source>
</evidence>
<sequence>MRRLWAPVTALLATAAVAVPLHGAATPAHASVRETVWPTPQQISDRPDGFRVPRTVGLVTAADTDAPALRTVRAALRKAGATDIRQSAADPRTEVTVWLSGGAPILKQLGVADHTGLGPEGYVLAAGRHGGREHIVLDGADGTGSFYAAETFGQLVREHWMPGVAVRDWPAMRYRGSIEGFYGTPWSHEDRLAHLDYLGAHKMNTYEYAPKDDPYHRERWRDPYPPDELSRLGALVNRARDNHVEFTFALSPGLSICYSSQADVDALIAKFEAVYDLGGRAFNVPFDDIDYGVWHCPADKDKFGDGAAGAGAAQAYVLNKVQAWARSKGDVHPLQMVPTEYSNVTDSPYKQALRDKLDPDVIVHWTGVGVIPATITVDEAKQAEKVFGHPILVWDNYPVNDYIAGRLPLAAYTGRESGLSGSITGIISNPSNQAAVSDVALFSFADFGWHDATYDAGRDWAAALAERAGGDPRTTAALRAFADVSTYDGRLHLTQAPELAAAVNAFWRRWDAGDHHGSVHDLRTRVRALAAAPARIRAGVIDPAFADEAKAWLDATELWAQAMDAALDMITHPLARGWADRRRVDALVARANAIRDTREPHSGTAPKIGDGVIDRFLTTAKAVFDRTAGVHAVRPAGITSLTPYQDNAPARMTDGDTGTYFWSNAAPGAGDWVGVDFGEPRPIGDIGVLMGKSGSPNDYIHAGTLEYSTDGDSWTPLANGTTAEVHATAPAGTTARYVRYRATAANGGYWCVVREFQVSVPGQITYTVTGGPAGGPAGDLAAAADGSLDTAYTASAAPAAGDALVVTPSAARRLARVRVLGSAGTAAVEIRTGGAWRHIGLFRNGFADLPAGGDPVDAVRLTWESGSPAPSISEVVPVPAE</sequence>
<evidence type="ECO:0000256" key="4">
    <source>
        <dbReference type="SAM" id="SignalP"/>
    </source>
</evidence>
<dbReference type="InterPro" id="IPR015882">
    <property type="entry name" value="HEX_bac_N"/>
</dbReference>
<dbReference type="SUPFAM" id="SSF55545">
    <property type="entry name" value="beta-N-acetylhexosaminidase-like domain"/>
    <property type="match status" value="1"/>
</dbReference>
<dbReference type="Proteomes" id="UP001500503">
    <property type="component" value="Unassembled WGS sequence"/>
</dbReference>
<dbReference type="InterPro" id="IPR008979">
    <property type="entry name" value="Galactose-bd-like_sf"/>
</dbReference>
<evidence type="ECO:0000313" key="7">
    <source>
        <dbReference type="EMBL" id="GAA4518416.1"/>
    </source>
</evidence>
<feature type="active site" description="Proton donor" evidence="3">
    <location>
        <position position="288"/>
    </location>
</feature>
<dbReference type="SUPFAM" id="SSF51445">
    <property type="entry name" value="(Trans)glycosidases"/>
    <property type="match status" value="1"/>
</dbReference>
<keyword evidence="1 3" id="KW-0378">Hydrolase</keyword>
<evidence type="ECO:0000256" key="1">
    <source>
        <dbReference type="ARBA" id="ARBA00022801"/>
    </source>
</evidence>
<gene>
    <name evidence="7" type="ORF">GCM10023191_092500</name>
</gene>
<evidence type="ECO:0000313" key="8">
    <source>
        <dbReference type="Proteomes" id="UP001500503"/>
    </source>
</evidence>
<name>A0ABP8R538_9ACTN</name>
<feature type="signal peptide" evidence="4">
    <location>
        <begin position="1"/>
        <end position="30"/>
    </location>
</feature>
<keyword evidence="4" id="KW-0732">Signal</keyword>
<evidence type="ECO:0008006" key="9">
    <source>
        <dbReference type="Google" id="ProtNLM"/>
    </source>
</evidence>
<dbReference type="PROSITE" id="PS52009">
    <property type="entry name" value="GH84"/>
    <property type="match status" value="1"/>
</dbReference>
<evidence type="ECO:0000259" key="5">
    <source>
        <dbReference type="PROSITE" id="PS50022"/>
    </source>
</evidence>
<dbReference type="PROSITE" id="PS50022">
    <property type="entry name" value="FA58C_3"/>
    <property type="match status" value="1"/>
</dbReference>
<feature type="chain" id="PRO_5046139693" description="Beta-N-acetylhexosaminidase" evidence="4">
    <location>
        <begin position="31"/>
        <end position="881"/>
    </location>
</feature>
<dbReference type="PANTHER" id="PTHR13170:SF16">
    <property type="entry name" value="PROTEIN O-GLCNACASE"/>
    <property type="match status" value="1"/>
</dbReference>
<keyword evidence="8" id="KW-1185">Reference proteome</keyword>
<reference evidence="8" key="1">
    <citation type="journal article" date="2019" name="Int. J. Syst. Evol. Microbiol.">
        <title>The Global Catalogue of Microorganisms (GCM) 10K type strain sequencing project: providing services to taxonomists for standard genome sequencing and annotation.</title>
        <authorList>
            <consortium name="The Broad Institute Genomics Platform"/>
            <consortium name="The Broad Institute Genome Sequencing Center for Infectious Disease"/>
            <person name="Wu L."/>
            <person name="Ma J."/>
        </authorList>
    </citation>
    <scope>NUCLEOTIDE SEQUENCE [LARGE SCALE GENOMIC DNA]</scope>
    <source>
        <strain evidence="8">JCM 17933</strain>
    </source>
</reference>
<accession>A0ABP8R538</accession>
<evidence type="ECO:0000259" key="6">
    <source>
        <dbReference type="PROSITE" id="PS52009"/>
    </source>
</evidence>
<feature type="domain" description="GH84" evidence="6">
    <location>
        <begin position="173"/>
        <end position="452"/>
    </location>
</feature>
<dbReference type="Gene3D" id="3.20.20.80">
    <property type="entry name" value="Glycosidases"/>
    <property type="match status" value="1"/>
</dbReference>
<dbReference type="RefSeq" id="WP_345475018.1">
    <property type="nucleotide sequence ID" value="NZ_BAABHF010000060.1"/>
</dbReference>
<dbReference type="InterPro" id="IPR017853">
    <property type="entry name" value="GH"/>
</dbReference>
<evidence type="ECO:0000256" key="2">
    <source>
        <dbReference type="ARBA" id="ARBA00023295"/>
    </source>
</evidence>
<dbReference type="InterPro" id="IPR011496">
    <property type="entry name" value="O-GlcNAcase_cat"/>
</dbReference>
<protein>
    <recommendedName>
        <fullName evidence="9">Beta-N-acetylhexosaminidase</fullName>
    </recommendedName>
</protein>
<dbReference type="SUPFAM" id="SSF49785">
    <property type="entry name" value="Galactose-binding domain-like"/>
    <property type="match status" value="1"/>
</dbReference>